<dbReference type="InParanoid" id="A0A2T3B8A0"/>
<evidence type="ECO:0000313" key="4">
    <source>
        <dbReference type="Proteomes" id="UP000241818"/>
    </source>
</evidence>
<dbReference type="GeneID" id="36571667"/>
<organism evidence="3 4">
    <name type="scientific">Amorphotheca resinae ATCC 22711</name>
    <dbReference type="NCBI Taxonomy" id="857342"/>
    <lineage>
        <taxon>Eukaryota</taxon>
        <taxon>Fungi</taxon>
        <taxon>Dikarya</taxon>
        <taxon>Ascomycota</taxon>
        <taxon>Pezizomycotina</taxon>
        <taxon>Leotiomycetes</taxon>
        <taxon>Helotiales</taxon>
        <taxon>Amorphothecaceae</taxon>
        <taxon>Amorphotheca</taxon>
    </lineage>
</organism>
<gene>
    <name evidence="3" type="ORF">M430DRAFT_17032</name>
</gene>
<dbReference type="CDD" id="cd04370">
    <property type="entry name" value="BAH"/>
    <property type="match status" value="1"/>
</dbReference>
<dbReference type="InterPro" id="IPR001025">
    <property type="entry name" value="BAH_dom"/>
</dbReference>
<accession>A0A2T3B8A0</accession>
<name>A0A2T3B8A0_AMORE</name>
<dbReference type="Proteomes" id="UP000241818">
    <property type="component" value="Unassembled WGS sequence"/>
</dbReference>
<reference evidence="3 4" key="1">
    <citation type="journal article" date="2018" name="New Phytol.">
        <title>Comparative genomics and transcriptomics depict ericoid mycorrhizal fungi as versatile saprotrophs and plant mutualists.</title>
        <authorList>
            <person name="Martino E."/>
            <person name="Morin E."/>
            <person name="Grelet G.A."/>
            <person name="Kuo A."/>
            <person name="Kohler A."/>
            <person name="Daghino S."/>
            <person name="Barry K.W."/>
            <person name="Cichocki N."/>
            <person name="Clum A."/>
            <person name="Dockter R.B."/>
            <person name="Hainaut M."/>
            <person name="Kuo R.C."/>
            <person name="LaButti K."/>
            <person name="Lindahl B.D."/>
            <person name="Lindquist E.A."/>
            <person name="Lipzen A."/>
            <person name="Khouja H.R."/>
            <person name="Magnuson J."/>
            <person name="Murat C."/>
            <person name="Ohm R.A."/>
            <person name="Singer S.W."/>
            <person name="Spatafora J.W."/>
            <person name="Wang M."/>
            <person name="Veneault-Fourrey C."/>
            <person name="Henrissat B."/>
            <person name="Grigoriev I.V."/>
            <person name="Martin F.M."/>
            <person name="Perotto S."/>
        </authorList>
    </citation>
    <scope>NUCLEOTIDE SEQUENCE [LARGE SCALE GENOMIC DNA]</scope>
    <source>
        <strain evidence="3 4">ATCC 22711</strain>
    </source>
</reference>
<dbReference type="GO" id="GO:0003682">
    <property type="term" value="F:chromatin binding"/>
    <property type="evidence" value="ECO:0007669"/>
    <property type="project" value="InterPro"/>
</dbReference>
<dbReference type="AlphaFoldDB" id="A0A2T3B8A0"/>
<feature type="region of interest" description="Disordered" evidence="1">
    <location>
        <begin position="1"/>
        <end position="39"/>
    </location>
</feature>
<feature type="domain" description="BAH" evidence="2">
    <location>
        <begin position="110"/>
        <end position="242"/>
    </location>
</feature>
<dbReference type="RefSeq" id="XP_024723154.1">
    <property type="nucleotide sequence ID" value="XM_024863586.1"/>
</dbReference>
<dbReference type="PANTHER" id="PTHR46364">
    <property type="entry name" value="OS08G0421900 PROTEIN"/>
    <property type="match status" value="1"/>
</dbReference>
<sequence>MAPKHGLAALQAEEKSAKRVKNSETPASRSATPADITGKVPFTVHYPQMNSKRKLSKKEQELVNHAEFQESPFVAKGAAKKGELDQHYTVTPFKEWDAMKKYNNFIIQGETYKNHHFVYVRGEDTPKGNVERDKDFWVARILQVRAINPQHVYALVAWMYWPEELPPPKTKTTDTVNSISGQRKYHGSHELIASNYMEVLDVLSFAGKADVEHWKEEDDNLTSKLYWRQTFCRETQELSALRKHCICDGYFNPEIPMLICDNPDCKVWLHEECLLDSILTKTCERLLGPEAEDAAPAKTNGRKTKTGRKPWKGKFAAHINAEEGGSHTTVTITDLRSNSEGPKTWTERVSCLKCDALLE</sequence>
<dbReference type="Gene3D" id="2.30.30.490">
    <property type="match status" value="1"/>
</dbReference>
<dbReference type="EMBL" id="KZ679008">
    <property type="protein sequence ID" value="PSS23108.1"/>
    <property type="molecule type" value="Genomic_DNA"/>
</dbReference>
<evidence type="ECO:0000313" key="3">
    <source>
        <dbReference type="EMBL" id="PSS23108.1"/>
    </source>
</evidence>
<keyword evidence="4" id="KW-1185">Reference proteome</keyword>
<dbReference type="SUPFAM" id="SSF57903">
    <property type="entry name" value="FYVE/PHD zinc finger"/>
    <property type="match status" value="1"/>
</dbReference>
<dbReference type="InterPro" id="IPR011011">
    <property type="entry name" value="Znf_FYVE_PHD"/>
</dbReference>
<dbReference type="PROSITE" id="PS51038">
    <property type="entry name" value="BAH"/>
    <property type="match status" value="1"/>
</dbReference>
<protein>
    <recommendedName>
        <fullName evidence="2">BAH domain-containing protein</fullName>
    </recommendedName>
</protein>
<dbReference type="STRING" id="857342.A0A2T3B8A0"/>
<evidence type="ECO:0000256" key="1">
    <source>
        <dbReference type="SAM" id="MobiDB-lite"/>
    </source>
</evidence>
<proteinExistence type="predicted"/>
<dbReference type="OrthoDB" id="10259622at2759"/>
<dbReference type="InterPro" id="IPR043151">
    <property type="entry name" value="BAH_sf"/>
</dbReference>
<evidence type="ECO:0000259" key="2">
    <source>
        <dbReference type="PROSITE" id="PS51038"/>
    </source>
</evidence>